<keyword evidence="3" id="KW-1015">Disulfide bond</keyword>
<dbReference type="PROSITE" id="PS50835">
    <property type="entry name" value="IG_LIKE"/>
    <property type="match status" value="2"/>
</dbReference>
<feature type="domain" description="Ig-like" evidence="5">
    <location>
        <begin position="117"/>
        <end position="210"/>
    </location>
</feature>
<feature type="non-terminal residue" evidence="6">
    <location>
        <position position="1"/>
    </location>
</feature>
<dbReference type="InterPro" id="IPR036179">
    <property type="entry name" value="Ig-like_dom_sf"/>
</dbReference>
<comment type="caution">
    <text evidence="6">The sequence shown here is derived from an EMBL/GenBank/DDBJ whole genome shotgun (WGS) entry which is preliminary data.</text>
</comment>
<dbReference type="Proteomes" id="UP000478052">
    <property type="component" value="Unassembled WGS sequence"/>
</dbReference>
<dbReference type="AlphaFoldDB" id="A0A6G0W2C8"/>
<keyword evidence="4" id="KW-0393">Immunoglobulin domain</keyword>
<evidence type="ECO:0000259" key="5">
    <source>
        <dbReference type="PROSITE" id="PS50835"/>
    </source>
</evidence>
<reference evidence="6 7" key="1">
    <citation type="submission" date="2019-08" db="EMBL/GenBank/DDBJ databases">
        <title>Whole genome of Aphis craccivora.</title>
        <authorList>
            <person name="Voronova N.V."/>
            <person name="Shulinski R.S."/>
            <person name="Bandarenka Y.V."/>
            <person name="Zhorov D.G."/>
            <person name="Warner D."/>
        </authorList>
    </citation>
    <scope>NUCLEOTIDE SEQUENCE [LARGE SCALE GENOMIC DNA]</scope>
    <source>
        <strain evidence="6">180601</strain>
        <tissue evidence="6">Whole Body</tissue>
    </source>
</reference>
<dbReference type="SMART" id="SM00409">
    <property type="entry name" value="IG"/>
    <property type="match status" value="2"/>
</dbReference>
<dbReference type="GO" id="GO:0043005">
    <property type="term" value="C:neuron projection"/>
    <property type="evidence" value="ECO:0007669"/>
    <property type="project" value="TreeGrafter"/>
</dbReference>
<gene>
    <name evidence="6" type="ORF">FWK35_00036965</name>
</gene>
<feature type="domain" description="Ig-like" evidence="5">
    <location>
        <begin position="37"/>
        <end position="113"/>
    </location>
</feature>
<keyword evidence="2" id="KW-0677">Repeat</keyword>
<dbReference type="InterPro" id="IPR013783">
    <property type="entry name" value="Ig-like_fold"/>
</dbReference>
<sequence>QIHNIQEEDASIYRCDVITGINNKTSYHIQLLVANKPFIYENSSRSLVVVEHQSVQLACFAGEYPTPRVFWRKPNSAILSMGNILKIPAIKKEDRGDYHCTAENGVGRRISISVEFPPVVTALQTPVGQAVNYDTYLVCRVTAYPTPTIFWIFNEETLSNNQHYLISETVYPDYDTTDFYLQILNIYRHLYGDYRCKAINALGAAEVTITLYGKYCSHKHMHKI</sequence>
<dbReference type="Pfam" id="PF07679">
    <property type="entry name" value="I-set"/>
    <property type="match status" value="1"/>
</dbReference>
<evidence type="ECO:0000256" key="4">
    <source>
        <dbReference type="ARBA" id="ARBA00023319"/>
    </source>
</evidence>
<name>A0A6G0W2C8_APHCR</name>
<evidence type="ECO:0000313" key="7">
    <source>
        <dbReference type="Proteomes" id="UP000478052"/>
    </source>
</evidence>
<dbReference type="PANTHER" id="PTHR12231:SF220">
    <property type="entry name" value="LACHESIN"/>
    <property type="match status" value="1"/>
</dbReference>
<evidence type="ECO:0000256" key="2">
    <source>
        <dbReference type="ARBA" id="ARBA00022737"/>
    </source>
</evidence>
<dbReference type="InterPro" id="IPR003598">
    <property type="entry name" value="Ig_sub2"/>
</dbReference>
<organism evidence="6 7">
    <name type="scientific">Aphis craccivora</name>
    <name type="common">Cowpea aphid</name>
    <dbReference type="NCBI Taxonomy" id="307492"/>
    <lineage>
        <taxon>Eukaryota</taxon>
        <taxon>Metazoa</taxon>
        <taxon>Ecdysozoa</taxon>
        <taxon>Arthropoda</taxon>
        <taxon>Hexapoda</taxon>
        <taxon>Insecta</taxon>
        <taxon>Pterygota</taxon>
        <taxon>Neoptera</taxon>
        <taxon>Paraneoptera</taxon>
        <taxon>Hemiptera</taxon>
        <taxon>Sternorrhyncha</taxon>
        <taxon>Aphidomorpha</taxon>
        <taxon>Aphidoidea</taxon>
        <taxon>Aphididae</taxon>
        <taxon>Aphidini</taxon>
        <taxon>Aphis</taxon>
        <taxon>Aphis</taxon>
    </lineage>
</organism>
<accession>A0A6G0W2C8</accession>
<proteinExistence type="predicted"/>
<keyword evidence="1" id="KW-0732">Signal</keyword>
<dbReference type="SMART" id="SM00408">
    <property type="entry name" value="IGc2"/>
    <property type="match status" value="2"/>
</dbReference>
<dbReference type="Gene3D" id="2.60.40.10">
    <property type="entry name" value="Immunoglobulins"/>
    <property type="match status" value="2"/>
</dbReference>
<evidence type="ECO:0000313" key="6">
    <source>
        <dbReference type="EMBL" id="KAF0720984.1"/>
    </source>
</evidence>
<dbReference type="EMBL" id="VUJU01009340">
    <property type="protein sequence ID" value="KAF0720984.1"/>
    <property type="molecule type" value="Genomic_DNA"/>
</dbReference>
<evidence type="ECO:0000256" key="1">
    <source>
        <dbReference type="ARBA" id="ARBA00022729"/>
    </source>
</evidence>
<dbReference type="OrthoDB" id="5985519at2759"/>
<dbReference type="Pfam" id="PF13927">
    <property type="entry name" value="Ig_3"/>
    <property type="match status" value="1"/>
</dbReference>
<dbReference type="PANTHER" id="PTHR12231">
    <property type="entry name" value="CTX-RELATED TYPE I TRANSMEMBRANE PROTEIN"/>
    <property type="match status" value="1"/>
</dbReference>
<dbReference type="InterPro" id="IPR013098">
    <property type="entry name" value="Ig_I-set"/>
</dbReference>
<evidence type="ECO:0000256" key="3">
    <source>
        <dbReference type="ARBA" id="ARBA00023157"/>
    </source>
</evidence>
<dbReference type="InterPro" id="IPR003599">
    <property type="entry name" value="Ig_sub"/>
</dbReference>
<dbReference type="CDD" id="cd00096">
    <property type="entry name" value="Ig"/>
    <property type="match status" value="1"/>
</dbReference>
<dbReference type="SUPFAM" id="SSF48726">
    <property type="entry name" value="Immunoglobulin"/>
    <property type="match status" value="2"/>
</dbReference>
<keyword evidence="7" id="KW-1185">Reference proteome</keyword>
<dbReference type="InterPro" id="IPR007110">
    <property type="entry name" value="Ig-like_dom"/>
</dbReference>
<protein>
    <recommendedName>
        <fullName evidence="5">Ig-like domain-containing protein</fullName>
    </recommendedName>
</protein>
<dbReference type="InterPro" id="IPR051170">
    <property type="entry name" value="Neural/epithelial_adhesion"/>
</dbReference>